<feature type="compositionally biased region" description="Pro residues" evidence="1">
    <location>
        <begin position="391"/>
        <end position="406"/>
    </location>
</feature>
<sequence>MMRLSRCAVRGFPLPRCFHNVLTLALAVISWLPVSLAASLRTHRIDDTRGSKPLSALQLVAAGYGPASCVKVSRSKSGSCVIATQCDDAIDTSDVEFAFICVRLASPSGHKAQLHSYGVGTSDAEEDFDSGVRCDECLPPLAFEDRLREDVRTGRSAADRYVAAPHSQVQRRRQTLQQPNATTAAAPDSTSAKTTNAPSDTGKETTFLPTPTVSPTTAKPSPVPAAPTTPAPLSLPPELLNMTSTERVKVLRTLIHDRMKEVRLLVRDLLNYDLGLTCVDENGQPTRHMFGKESFAPQELFDSLIECESCQGLPDNNSTVVVSKEVDELRSMMSRVISEQQKVEQEVESLDVAVFGTVAPELNHTSGDMAAGQNNLTHIDLTLSPDLLYPSAPPAAMPSHPPPSPQHPSVVPTTTPRPLLSSSPPLPSLSEHTEDSNTTTAGPPPDGVDVTANAEADADVTTSAPLDLTSSTVLITNKASKKGQRANLTTSRRNKLPHGGSNKSRREADQSEPTDDEETDDDQEGGADDGDYDSQQSGYDDWSDDTDDTVDEDQDQ</sequence>
<feature type="region of interest" description="Disordered" evidence="1">
    <location>
        <begin position="160"/>
        <end position="240"/>
    </location>
</feature>
<dbReference type="AlphaFoldDB" id="A0A0G4F1P9"/>
<feature type="region of interest" description="Disordered" evidence="1">
    <location>
        <begin position="475"/>
        <end position="556"/>
    </location>
</feature>
<evidence type="ECO:0000256" key="1">
    <source>
        <dbReference type="SAM" id="MobiDB-lite"/>
    </source>
</evidence>
<gene>
    <name evidence="2" type="ORF">Vbra_14344</name>
</gene>
<feature type="compositionally biased region" description="Acidic residues" evidence="1">
    <location>
        <begin position="541"/>
        <end position="556"/>
    </location>
</feature>
<evidence type="ECO:0000313" key="2">
    <source>
        <dbReference type="EMBL" id="CEM05825.1"/>
    </source>
</evidence>
<evidence type="ECO:0000313" key="3">
    <source>
        <dbReference type="Proteomes" id="UP000041254"/>
    </source>
</evidence>
<feature type="compositionally biased region" description="Low complexity" evidence="1">
    <location>
        <begin position="181"/>
        <end position="195"/>
    </location>
</feature>
<dbReference type="InParanoid" id="A0A0G4F1P9"/>
<feature type="compositionally biased region" description="Low complexity" evidence="1">
    <location>
        <begin position="209"/>
        <end position="220"/>
    </location>
</feature>
<feature type="region of interest" description="Disordered" evidence="1">
    <location>
        <begin position="390"/>
        <end position="451"/>
    </location>
</feature>
<dbReference type="EMBL" id="CDMY01000365">
    <property type="protein sequence ID" value="CEM05825.1"/>
    <property type="molecule type" value="Genomic_DNA"/>
</dbReference>
<name>A0A0G4F1P9_VITBC</name>
<proteinExistence type="predicted"/>
<feature type="compositionally biased region" description="Acidic residues" evidence="1">
    <location>
        <begin position="510"/>
        <end position="532"/>
    </location>
</feature>
<organism evidence="2 3">
    <name type="scientific">Vitrella brassicaformis (strain CCMP3155)</name>
    <dbReference type="NCBI Taxonomy" id="1169540"/>
    <lineage>
        <taxon>Eukaryota</taxon>
        <taxon>Sar</taxon>
        <taxon>Alveolata</taxon>
        <taxon>Colpodellida</taxon>
        <taxon>Vitrellaceae</taxon>
        <taxon>Vitrella</taxon>
    </lineage>
</organism>
<reference evidence="2 3" key="1">
    <citation type="submission" date="2014-11" db="EMBL/GenBank/DDBJ databases">
        <authorList>
            <person name="Zhu J."/>
            <person name="Qi W."/>
            <person name="Song R."/>
        </authorList>
    </citation>
    <scope>NUCLEOTIDE SEQUENCE [LARGE SCALE GENOMIC DNA]</scope>
</reference>
<keyword evidence="3" id="KW-1185">Reference proteome</keyword>
<feature type="compositionally biased region" description="Low complexity" evidence="1">
    <location>
        <begin position="407"/>
        <end position="423"/>
    </location>
</feature>
<dbReference type="VEuPathDB" id="CryptoDB:Vbra_14344"/>
<accession>A0A0G4F1P9</accession>
<feature type="compositionally biased region" description="Pro residues" evidence="1">
    <location>
        <begin position="221"/>
        <end position="235"/>
    </location>
</feature>
<dbReference type="Proteomes" id="UP000041254">
    <property type="component" value="Unassembled WGS sequence"/>
</dbReference>
<protein>
    <submittedName>
        <fullName evidence="2">Uncharacterized protein</fullName>
    </submittedName>
</protein>